<keyword evidence="11 18" id="KW-0067">ATP-binding</keyword>
<dbReference type="PANTHER" id="PTHR48005">
    <property type="entry name" value="LEUCINE RICH REPEAT KINASE 2"/>
    <property type="match status" value="1"/>
</dbReference>
<dbReference type="EC" id="2.7.11.1" evidence="2"/>
<keyword evidence="14" id="KW-0675">Receptor</keyword>
<feature type="binding site" evidence="18">
    <location>
        <position position="310"/>
    </location>
    <ligand>
        <name>ATP</name>
        <dbReference type="ChEBI" id="CHEBI:30616"/>
    </ligand>
</feature>
<evidence type="ECO:0000256" key="12">
    <source>
        <dbReference type="ARBA" id="ARBA00022989"/>
    </source>
</evidence>
<dbReference type="PROSITE" id="PS00107">
    <property type="entry name" value="PROTEIN_KINASE_ATP"/>
    <property type="match status" value="1"/>
</dbReference>
<dbReference type="Pfam" id="PF13855">
    <property type="entry name" value="LRR_8"/>
    <property type="match status" value="2"/>
</dbReference>
<dbReference type="SUPFAM" id="SSF56112">
    <property type="entry name" value="Protein kinase-like (PK-like)"/>
    <property type="match status" value="1"/>
</dbReference>
<feature type="domain" description="Protein kinase" evidence="20">
    <location>
        <begin position="208"/>
        <end position="510"/>
    </location>
</feature>
<comment type="catalytic activity">
    <reaction evidence="17">
        <text>L-seryl-[protein] + ATP = O-phospho-L-seryl-[protein] + ADP + H(+)</text>
        <dbReference type="Rhea" id="RHEA:17989"/>
        <dbReference type="Rhea" id="RHEA-COMP:9863"/>
        <dbReference type="Rhea" id="RHEA-COMP:11604"/>
        <dbReference type="ChEBI" id="CHEBI:15378"/>
        <dbReference type="ChEBI" id="CHEBI:29999"/>
        <dbReference type="ChEBI" id="CHEBI:30616"/>
        <dbReference type="ChEBI" id="CHEBI:83421"/>
        <dbReference type="ChEBI" id="CHEBI:456216"/>
        <dbReference type="EC" id="2.7.11.1"/>
    </reaction>
</comment>
<keyword evidence="7 19" id="KW-0732">Signal</keyword>
<dbReference type="InterPro" id="IPR001611">
    <property type="entry name" value="Leu-rich_rpt"/>
</dbReference>
<feature type="chain" id="PRO_5024433317" description="non-specific serine/threonine protein kinase" evidence="19">
    <location>
        <begin position="26"/>
        <end position="510"/>
    </location>
</feature>
<dbReference type="FunFam" id="1.10.510.10:FF:000479">
    <property type="entry name" value="Leucine-rich repeat receptor-like protein kinase"/>
    <property type="match status" value="1"/>
</dbReference>
<protein>
    <recommendedName>
        <fullName evidence="2">non-specific serine/threonine protein kinase</fullName>
        <ecNumber evidence="2">2.7.11.1</ecNumber>
    </recommendedName>
</protein>
<dbReference type="InterPro" id="IPR000719">
    <property type="entry name" value="Prot_kinase_dom"/>
</dbReference>
<dbReference type="PROSITE" id="PS00109">
    <property type="entry name" value="PROTEIN_KINASE_TYR"/>
    <property type="match status" value="1"/>
</dbReference>
<evidence type="ECO:0000256" key="10">
    <source>
        <dbReference type="ARBA" id="ARBA00022777"/>
    </source>
</evidence>
<evidence type="ECO:0000256" key="8">
    <source>
        <dbReference type="ARBA" id="ARBA00022737"/>
    </source>
</evidence>
<comment type="subcellular location">
    <subcellularLocation>
        <location evidence="1">Membrane</location>
        <topology evidence="1">Single-pass membrane protein</topology>
    </subcellularLocation>
</comment>
<evidence type="ECO:0000256" key="18">
    <source>
        <dbReference type="PROSITE-ProRule" id="PRU10141"/>
    </source>
</evidence>
<keyword evidence="15" id="KW-0325">Glycoprotein</keyword>
<evidence type="ECO:0000313" key="21">
    <source>
        <dbReference type="EMBL" id="KAD4178737.1"/>
    </source>
</evidence>
<dbReference type="InterPro" id="IPR008266">
    <property type="entry name" value="Tyr_kinase_AS"/>
</dbReference>
<organism evidence="21 22">
    <name type="scientific">Mikania micrantha</name>
    <name type="common">bitter vine</name>
    <dbReference type="NCBI Taxonomy" id="192012"/>
    <lineage>
        <taxon>Eukaryota</taxon>
        <taxon>Viridiplantae</taxon>
        <taxon>Streptophyta</taxon>
        <taxon>Embryophyta</taxon>
        <taxon>Tracheophyta</taxon>
        <taxon>Spermatophyta</taxon>
        <taxon>Magnoliopsida</taxon>
        <taxon>eudicotyledons</taxon>
        <taxon>Gunneridae</taxon>
        <taxon>Pentapetalae</taxon>
        <taxon>asterids</taxon>
        <taxon>campanulids</taxon>
        <taxon>Asterales</taxon>
        <taxon>Asteraceae</taxon>
        <taxon>Asteroideae</taxon>
        <taxon>Heliantheae alliance</taxon>
        <taxon>Eupatorieae</taxon>
        <taxon>Mikania</taxon>
    </lineage>
</organism>
<dbReference type="GO" id="GO:0004674">
    <property type="term" value="F:protein serine/threonine kinase activity"/>
    <property type="evidence" value="ECO:0007669"/>
    <property type="project" value="UniProtKB-KW"/>
</dbReference>
<evidence type="ECO:0000256" key="9">
    <source>
        <dbReference type="ARBA" id="ARBA00022741"/>
    </source>
</evidence>
<dbReference type="SMART" id="SM00365">
    <property type="entry name" value="LRR_SD22"/>
    <property type="match status" value="3"/>
</dbReference>
<evidence type="ECO:0000256" key="4">
    <source>
        <dbReference type="ARBA" id="ARBA00022614"/>
    </source>
</evidence>
<keyword evidence="6" id="KW-0812">Transmembrane</keyword>
<dbReference type="GO" id="GO:0016020">
    <property type="term" value="C:membrane"/>
    <property type="evidence" value="ECO:0007669"/>
    <property type="project" value="UniProtKB-SubCell"/>
</dbReference>
<dbReference type="EMBL" id="SZYD01000014">
    <property type="protein sequence ID" value="KAD4178737.1"/>
    <property type="molecule type" value="Genomic_DNA"/>
</dbReference>
<comment type="caution">
    <text evidence="21">The sequence shown here is derived from an EMBL/GenBank/DDBJ whole genome shotgun (WGS) entry which is preliminary data.</text>
</comment>
<evidence type="ECO:0000256" key="17">
    <source>
        <dbReference type="ARBA" id="ARBA00048679"/>
    </source>
</evidence>
<keyword evidence="8" id="KW-0677">Repeat</keyword>
<evidence type="ECO:0000256" key="19">
    <source>
        <dbReference type="SAM" id="SignalP"/>
    </source>
</evidence>
<comment type="catalytic activity">
    <reaction evidence="16">
        <text>L-threonyl-[protein] + ATP = O-phospho-L-threonyl-[protein] + ADP + H(+)</text>
        <dbReference type="Rhea" id="RHEA:46608"/>
        <dbReference type="Rhea" id="RHEA-COMP:11060"/>
        <dbReference type="Rhea" id="RHEA-COMP:11605"/>
        <dbReference type="ChEBI" id="CHEBI:15378"/>
        <dbReference type="ChEBI" id="CHEBI:30013"/>
        <dbReference type="ChEBI" id="CHEBI:30616"/>
        <dbReference type="ChEBI" id="CHEBI:61977"/>
        <dbReference type="ChEBI" id="CHEBI:456216"/>
        <dbReference type="EC" id="2.7.11.1"/>
    </reaction>
</comment>
<evidence type="ECO:0000256" key="2">
    <source>
        <dbReference type="ARBA" id="ARBA00012513"/>
    </source>
</evidence>
<evidence type="ECO:0000256" key="5">
    <source>
        <dbReference type="ARBA" id="ARBA00022679"/>
    </source>
</evidence>
<evidence type="ECO:0000256" key="6">
    <source>
        <dbReference type="ARBA" id="ARBA00022692"/>
    </source>
</evidence>
<keyword evidence="10" id="KW-0418">Kinase</keyword>
<keyword evidence="12" id="KW-1133">Transmembrane helix</keyword>
<dbReference type="GO" id="GO:0005524">
    <property type="term" value="F:ATP binding"/>
    <property type="evidence" value="ECO:0007669"/>
    <property type="project" value="UniProtKB-UniRule"/>
</dbReference>
<evidence type="ECO:0000256" key="1">
    <source>
        <dbReference type="ARBA" id="ARBA00004167"/>
    </source>
</evidence>
<dbReference type="OrthoDB" id="676979at2759"/>
<keyword evidence="4" id="KW-0433">Leucine-rich repeat</keyword>
<keyword evidence="22" id="KW-1185">Reference proteome</keyword>
<feature type="signal peptide" evidence="19">
    <location>
        <begin position="1"/>
        <end position="25"/>
    </location>
</feature>
<evidence type="ECO:0000256" key="3">
    <source>
        <dbReference type="ARBA" id="ARBA00022527"/>
    </source>
</evidence>
<reference evidence="21 22" key="1">
    <citation type="submission" date="2019-05" db="EMBL/GenBank/DDBJ databases">
        <title>Mikania micrantha, genome provides insights into the molecular mechanism of rapid growth.</title>
        <authorList>
            <person name="Liu B."/>
        </authorList>
    </citation>
    <scope>NUCLEOTIDE SEQUENCE [LARGE SCALE GENOMIC DNA]</scope>
    <source>
        <strain evidence="21">NLD-2019</strain>
        <tissue evidence="21">Leaf</tissue>
    </source>
</reference>
<dbReference type="FunFam" id="3.80.10.10:FF:000400">
    <property type="entry name" value="Nuclear pore complex protein NUP107"/>
    <property type="match status" value="1"/>
</dbReference>
<keyword evidence="3" id="KW-0723">Serine/threonine-protein kinase</keyword>
<evidence type="ECO:0000256" key="15">
    <source>
        <dbReference type="ARBA" id="ARBA00023180"/>
    </source>
</evidence>
<dbReference type="InterPro" id="IPR017441">
    <property type="entry name" value="Protein_kinase_ATP_BS"/>
</dbReference>
<dbReference type="Proteomes" id="UP000326396">
    <property type="component" value="Linkage Group LG4"/>
</dbReference>
<dbReference type="AlphaFoldDB" id="A0A5N6MXC9"/>
<sequence length="510" mass="56086">MWHARLLRCLMMMMLFFMLSQTTTANDVNKSSEAKALLAWWPYGNASHHCNWQGIYCSKVGGVIGIKLYSHYLGCQLESLNLSSFPNLVSLSIDRCSLEGSIPEYIGLLSSLTILSFSGNQLTGGFPVFLTNLTRLEYLDLSGNSFGGELSASLTNLTRLKYLYLASNSFSGPIPSNFGNLSQLEFLNLGQNSISGRIPLHIATLVSLNHLDLTHNSLVGLVHGNLSRLDYLDVSSNQLSKKKIQLETEKHGNVCSILNYDGTIAYEDFITATEDFDLKYCIGTGGYGSVYEAKLPHGKTFALKNSIVLKPTNQNSTTVSRMKSKGSLFCALSSSELAVEVDWMKRVNIIKDVAHALAYMHHDCSPPIVHRDISSNNILLNSEMEGFVADFGAARLIDPDSSNHTAIVGTLGYIAPELAYNMIVNEKCDVYSFGVVALETIRGKHPGDLLTSLNCRGIALEDILDKRLPYPTNRSIEKEIIRVCDVAAACILTDPKCRPTMRNVAQILSC</sequence>
<evidence type="ECO:0000256" key="11">
    <source>
        <dbReference type="ARBA" id="ARBA00022840"/>
    </source>
</evidence>
<evidence type="ECO:0000313" key="22">
    <source>
        <dbReference type="Proteomes" id="UP000326396"/>
    </source>
</evidence>
<keyword evidence="9 18" id="KW-0547">Nucleotide-binding</keyword>
<dbReference type="PANTHER" id="PTHR48005:SF16">
    <property type="entry name" value="MDIS1-INTERACTING RECEPTOR LIKE KINASE 2-LIKE ISOFORM X1"/>
    <property type="match status" value="1"/>
</dbReference>
<dbReference type="PROSITE" id="PS50011">
    <property type="entry name" value="PROTEIN_KINASE_DOM"/>
    <property type="match status" value="1"/>
</dbReference>
<dbReference type="SUPFAM" id="SSF52058">
    <property type="entry name" value="L domain-like"/>
    <property type="match status" value="1"/>
</dbReference>
<evidence type="ECO:0000256" key="16">
    <source>
        <dbReference type="ARBA" id="ARBA00047899"/>
    </source>
</evidence>
<evidence type="ECO:0000256" key="7">
    <source>
        <dbReference type="ARBA" id="ARBA00022729"/>
    </source>
</evidence>
<dbReference type="InterPro" id="IPR011009">
    <property type="entry name" value="Kinase-like_dom_sf"/>
</dbReference>
<evidence type="ECO:0000256" key="13">
    <source>
        <dbReference type="ARBA" id="ARBA00023136"/>
    </source>
</evidence>
<gene>
    <name evidence="21" type="ORF">E3N88_27328</name>
</gene>
<dbReference type="Gene3D" id="1.10.510.10">
    <property type="entry name" value="Transferase(Phosphotransferase) domain 1"/>
    <property type="match status" value="1"/>
</dbReference>
<dbReference type="Gene3D" id="3.80.10.10">
    <property type="entry name" value="Ribonuclease Inhibitor"/>
    <property type="match status" value="2"/>
</dbReference>
<dbReference type="Pfam" id="PF00069">
    <property type="entry name" value="Pkinase"/>
    <property type="match status" value="1"/>
</dbReference>
<accession>A0A5N6MXC9</accession>
<proteinExistence type="predicted"/>
<evidence type="ECO:0000256" key="14">
    <source>
        <dbReference type="ARBA" id="ARBA00023170"/>
    </source>
</evidence>
<dbReference type="InterPro" id="IPR051420">
    <property type="entry name" value="Ser_Thr_Kinases_DiverseReg"/>
</dbReference>
<keyword evidence="5" id="KW-0808">Transferase</keyword>
<name>A0A5N6MXC9_9ASTR</name>
<dbReference type="InterPro" id="IPR032675">
    <property type="entry name" value="LRR_dom_sf"/>
</dbReference>
<keyword evidence="13" id="KW-0472">Membrane</keyword>
<evidence type="ECO:0000259" key="20">
    <source>
        <dbReference type="PROSITE" id="PS50011"/>
    </source>
</evidence>